<feature type="region of interest" description="Disordered" evidence="1">
    <location>
        <begin position="1"/>
        <end position="43"/>
    </location>
</feature>
<feature type="compositionally biased region" description="Basic and acidic residues" evidence="1">
    <location>
        <begin position="182"/>
        <end position="191"/>
    </location>
</feature>
<gene>
    <name evidence="2" type="ORF">AAFF_G00148850</name>
</gene>
<name>A0AAD7RS25_9TELE</name>
<proteinExistence type="predicted"/>
<evidence type="ECO:0000313" key="2">
    <source>
        <dbReference type="EMBL" id="KAJ8387951.1"/>
    </source>
</evidence>
<feature type="region of interest" description="Disordered" evidence="1">
    <location>
        <begin position="162"/>
        <end position="197"/>
    </location>
</feature>
<evidence type="ECO:0000256" key="1">
    <source>
        <dbReference type="SAM" id="MobiDB-lite"/>
    </source>
</evidence>
<sequence>MRQIPALDRSHFSSCHRRDSDMSMPRSLSVKNAQGQEKQGPVESIRPRCACPVHSEAGPLRPVIKASWLRESEQVGCGWLMLQLGAEGSPPKEEQVFPGPWGSDIIGPIFTAGVRAHAVQGLRECAHPEDLCLWLVFVDVHSTRKIEVKSSIGRAVEGLTGLSITGPDRHPTGQYLGGSETRLGDKRRQDGAGRGAWESSLPGAELVYV</sequence>
<feature type="compositionally biased region" description="Basic and acidic residues" evidence="1">
    <location>
        <begin position="8"/>
        <end position="21"/>
    </location>
</feature>
<comment type="caution">
    <text evidence="2">The sequence shown here is derived from an EMBL/GenBank/DDBJ whole genome shotgun (WGS) entry which is preliminary data.</text>
</comment>
<dbReference type="Proteomes" id="UP001221898">
    <property type="component" value="Unassembled WGS sequence"/>
</dbReference>
<organism evidence="2 3">
    <name type="scientific">Aldrovandia affinis</name>
    <dbReference type="NCBI Taxonomy" id="143900"/>
    <lineage>
        <taxon>Eukaryota</taxon>
        <taxon>Metazoa</taxon>
        <taxon>Chordata</taxon>
        <taxon>Craniata</taxon>
        <taxon>Vertebrata</taxon>
        <taxon>Euteleostomi</taxon>
        <taxon>Actinopterygii</taxon>
        <taxon>Neopterygii</taxon>
        <taxon>Teleostei</taxon>
        <taxon>Notacanthiformes</taxon>
        <taxon>Halosauridae</taxon>
        <taxon>Aldrovandia</taxon>
    </lineage>
</organism>
<dbReference type="AlphaFoldDB" id="A0AAD7RS25"/>
<reference evidence="2" key="1">
    <citation type="journal article" date="2023" name="Science">
        <title>Genome structures resolve the early diversification of teleost fishes.</title>
        <authorList>
            <person name="Parey E."/>
            <person name="Louis A."/>
            <person name="Montfort J."/>
            <person name="Bouchez O."/>
            <person name="Roques C."/>
            <person name="Iampietro C."/>
            <person name="Lluch J."/>
            <person name="Castinel A."/>
            <person name="Donnadieu C."/>
            <person name="Desvignes T."/>
            <person name="Floi Bucao C."/>
            <person name="Jouanno E."/>
            <person name="Wen M."/>
            <person name="Mejri S."/>
            <person name="Dirks R."/>
            <person name="Jansen H."/>
            <person name="Henkel C."/>
            <person name="Chen W.J."/>
            <person name="Zahm M."/>
            <person name="Cabau C."/>
            <person name="Klopp C."/>
            <person name="Thompson A.W."/>
            <person name="Robinson-Rechavi M."/>
            <person name="Braasch I."/>
            <person name="Lecointre G."/>
            <person name="Bobe J."/>
            <person name="Postlethwait J.H."/>
            <person name="Berthelot C."/>
            <person name="Roest Crollius H."/>
            <person name="Guiguen Y."/>
        </authorList>
    </citation>
    <scope>NUCLEOTIDE SEQUENCE</scope>
    <source>
        <strain evidence="2">NC1722</strain>
    </source>
</reference>
<dbReference type="EMBL" id="JAINUG010000203">
    <property type="protein sequence ID" value="KAJ8387951.1"/>
    <property type="molecule type" value="Genomic_DNA"/>
</dbReference>
<accession>A0AAD7RS25</accession>
<protein>
    <submittedName>
        <fullName evidence="2">Uncharacterized protein</fullName>
    </submittedName>
</protein>
<keyword evidence="3" id="KW-1185">Reference proteome</keyword>
<evidence type="ECO:0000313" key="3">
    <source>
        <dbReference type="Proteomes" id="UP001221898"/>
    </source>
</evidence>